<proteinExistence type="predicted"/>
<dbReference type="Gene3D" id="1.20.5.160">
    <property type="entry name" value="Bacterial aa3 type cytochrome c oxidase subunit IV"/>
    <property type="match status" value="1"/>
</dbReference>
<evidence type="ECO:0000313" key="2">
    <source>
        <dbReference type="EMBL" id="VAV88976.1"/>
    </source>
</evidence>
<feature type="transmembrane region" description="Helical" evidence="1">
    <location>
        <begin position="21"/>
        <end position="44"/>
    </location>
</feature>
<organism evidence="2">
    <name type="scientific">hydrothermal vent metagenome</name>
    <dbReference type="NCBI Taxonomy" id="652676"/>
    <lineage>
        <taxon>unclassified sequences</taxon>
        <taxon>metagenomes</taxon>
        <taxon>ecological metagenomes</taxon>
    </lineage>
</organism>
<keyword evidence="1" id="KW-0812">Transmembrane</keyword>
<feature type="transmembrane region" description="Helical" evidence="1">
    <location>
        <begin position="50"/>
        <end position="68"/>
    </location>
</feature>
<dbReference type="SUPFAM" id="SSF81469">
    <property type="entry name" value="Bacterial aa3 type cytochrome c oxidase subunit IV"/>
    <property type="match status" value="1"/>
</dbReference>
<reference evidence="2" key="1">
    <citation type="submission" date="2018-06" db="EMBL/GenBank/DDBJ databases">
        <authorList>
            <person name="Zhirakovskaya E."/>
        </authorList>
    </citation>
    <scope>NUCLEOTIDE SEQUENCE</scope>
</reference>
<feature type="transmembrane region" description="Helical" evidence="1">
    <location>
        <begin position="75"/>
        <end position="93"/>
    </location>
</feature>
<keyword evidence="1" id="KW-1133">Transmembrane helix</keyword>
<sequence>MAKEEVASHGMEEHNATWEGFVKGSVALSLMSAYIVVALCLFGFGTSYTFLVGFGGMIVGLIAIIIDARANPSKWYLSTGLLIAYGLLVAAMIT</sequence>
<dbReference type="InterPro" id="IPR036596">
    <property type="entry name" value="Cyt-C_aa3_sf"/>
</dbReference>
<protein>
    <submittedName>
        <fullName evidence="2">Uncharacterized protein</fullName>
    </submittedName>
</protein>
<accession>A0A3B0RJK5</accession>
<dbReference type="EMBL" id="UOEC01000056">
    <property type="protein sequence ID" value="VAV88976.1"/>
    <property type="molecule type" value="Genomic_DNA"/>
</dbReference>
<name>A0A3B0RJK5_9ZZZZ</name>
<evidence type="ECO:0000256" key="1">
    <source>
        <dbReference type="SAM" id="Phobius"/>
    </source>
</evidence>
<keyword evidence="1" id="KW-0472">Membrane</keyword>
<dbReference type="AlphaFoldDB" id="A0A3B0RJK5"/>
<gene>
    <name evidence="2" type="ORF">MNBD_ALPHA08-1982</name>
</gene>